<dbReference type="GO" id="GO:0005524">
    <property type="term" value="F:ATP binding"/>
    <property type="evidence" value="ECO:0007669"/>
    <property type="project" value="UniProtKB-UniRule"/>
</dbReference>
<keyword evidence="12" id="KW-0677">Repeat</keyword>
<dbReference type="SMART" id="SM00369">
    <property type="entry name" value="LRR_TYP"/>
    <property type="match status" value="14"/>
</dbReference>
<comment type="similarity">
    <text evidence="3">Belongs to the RLP family.</text>
</comment>
<comment type="catalytic activity">
    <reaction evidence="20">
        <text>L-threonyl-[protein] + ATP = O-phospho-L-threonyl-[protein] + ADP + H(+)</text>
        <dbReference type="Rhea" id="RHEA:46608"/>
        <dbReference type="Rhea" id="RHEA-COMP:11060"/>
        <dbReference type="Rhea" id="RHEA-COMP:11605"/>
        <dbReference type="ChEBI" id="CHEBI:15378"/>
        <dbReference type="ChEBI" id="CHEBI:30013"/>
        <dbReference type="ChEBI" id="CHEBI:30616"/>
        <dbReference type="ChEBI" id="CHEBI:61977"/>
        <dbReference type="ChEBI" id="CHEBI:456216"/>
        <dbReference type="EC" id="2.7.11.1"/>
    </reaction>
</comment>
<comment type="caution">
    <text evidence="25">The sequence shown here is derived from an EMBL/GenBank/DDBJ whole genome shotgun (WGS) entry which is preliminary data.</text>
</comment>
<dbReference type="GO" id="GO:0005886">
    <property type="term" value="C:plasma membrane"/>
    <property type="evidence" value="ECO:0007669"/>
    <property type="project" value="UniProtKB-SubCell"/>
</dbReference>
<keyword evidence="15 22" id="KW-0067">ATP-binding</keyword>
<dbReference type="Gene3D" id="3.30.200.20">
    <property type="entry name" value="Phosphorylase Kinase, domain 1"/>
    <property type="match status" value="1"/>
</dbReference>
<evidence type="ECO:0000256" key="8">
    <source>
        <dbReference type="ARBA" id="ARBA00022614"/>
    </source>
</evidence>
<evidence type="ECO:0000256" key="19">
    <source>
        <dbReference type="ARBA" id="ARBA00023180"/>
    </source>
</evidence>
<keyword evidence="11" id="KW-0732">Signal</keyword>
<evidence type="ECO:0000256" key="17">
    <source>
        <dbReference type="ARBA" id="ARBA00023136"/>
    </source>
</evidence>
<dbReference type="PROSITE" id="PS00109">
    <property type="entry name" value="PROTEIN_KINASE_TYR"/>
    <property type="match status" value="1"/>
</dbReference>
<keyword evidence="9" id="KW-0808">Transferase</keyword>
<proteinExistence type="inferred from homology"/>
<keyword evidence="19" id="KW-0325">Glycoprotein</keyword>
<evidence type="ECO:0000313" key="26">
    <source>
        <dbReference type="Proteomes" id="UP001634007"/>
    </source>
</evidence>
<dbReference type="Gene3D" id="3.80.10.10">
    <property type="entry name" value="Ribonuclease Inhibitor"/>
    <property type="match status" value="5"/>
</dbReference>
<keyword evidence="6" id="KW-0723">Serine/threonine-protein kinase</keyword>
<evidence type="ECO:0000256" key="5">
    <source>
        <dbReference type="ARBA" id="ARBA00022475"/>
    </source>
</evidence>
<dbReference type="PANTHER" id="PTHR27000">
    <property type="entry name" value="LEUCINE-RICH REPEAT RECEPTOR-LIKE PROTEIN KINASE FAMILY PROTEIN-RELATED"/>
    <property type="match status" value="1"/>
</dbReference>
<dbReference type="InterPro" id="IPR000719">
    <property type="entry name" value="Prot_kinase_dom"/>
</dbReference>
<dbReference type="FunFam" id="3.80.10.10:FF:000299">
    <property type="entry name" value="Piriformospora indica-insensitive protein 2"/>
    <property type="match status" value="2"/>
</dbReference>
<dbReference type="EC" id="2.7.11.1" evidence="4"/>
<comment type="catalytic activity">
    <reaction evidence="21">
        <text>L-seryl-[protein] + ATP = O-phospho-L-seryl-[protein] + ADP + H(+)</text>
        <dbReference type="Rhea" id="RHEA:17989"/>
        <dbReference type="Rhea" id="RHEA-COMP:9863"/>
        <dbReference type="Rhea" id="RHEA-COMP:11604"/>
        <dbReference type="ChEBI" id="CHEBI:15378"/>
        <dbReference type="ChEBI" id="CHEBI:29999"/>
        <dbReference type="ChEBI" id="CHEBI:30616"/>
        <dbReference type="ChEBI" id="CHEBI:83421"/>
        <dbReference type="ChEBI" id="CHEBI:456216"/>
        <dbReference type="EC" id="2.7.11.1"/>
    </reaction>
</comment>
<evidence type="ECO:0000256" key="7">
    <source>
        <dbReference type="ARBA" id="ARBA00022553"/>
    </source>
</evidence>
<dbReference type="PROSITE" id="PS51450">
    <property type="entry name" value="LRR"/>
    <property type="match status" value="1"/>
</dbReference>
<name>A0ABD3LGA7_EUCGL</name>
<dbReference type="FunFam" id="3.30.200.20:FF:000309">
    <property type="entry name" value="Leucine-rich repeat receptor protein kinase MSP1"/>
    <property type="match status" value="1"/>
</dbReference>
<keyword evidence="7" id="KW-0597">Phosphoprotein</keyword>
<dbReference type="Proteomes" id="UP001634007">
    <property type="component" value="Unassembled WGS sequence"/>
</dbReference>
<keyword evidence="8" id="KW-0433">Leucine-rich repeat</keyword>
<evidence type="ECO:0000256" key="23">
    <source>
        <dbReference type="SAM" id="Phobius"/>
    </source>
</evidence>
<reference evidence="25 26" key="1">
    <citation type="submission" date="2024-11" db="EMBL/GenBank/DDBJ databases">
        <title>Chromosome-level genome assembly of Eucalyptus globulus Labill. provides insights into its genome evolution.</title>
        <authorList>
            <person name="Li X."/>
        </authorList>
    </citation>
    <scope>NUCLEOTIDE SEQUENCE [LARGE SCALE GENOMIC DNA]</scope>
    <source>
        <strain evidence="25">CL2024</strain>
        <tissue evidence="25">Fresh tender leaves</tissue>
    </source>
</reference>
<accession>A0ABD3LGA7</accession>
<dbReference type="FunFam" id="1.10.510.10:FF:000479">
    <property type="entry name" value="Leucine-rich repeat receptor-like protein kinase"/>
    <property type="match status" value="1"/>
</dbReference>
<evidence type="ECO:0000256" key="14">
    <source>
        <dbReference type="ARBA" id="ARBA00022777"/>
    </source>
</evidence>
<keyword evidence="18" id="KW-0675">Receptor</keyword>
<dbReference type="InterPro" id="IPR001611">
    <property type="entry name" value="Leu-rich_rpt"/>
</dbReference>
<evidence type="ECO:0000256" key="6">
    <source>
        <dbReference type="ARBA" id="ARBA00022527"/>
    </source>
</evidence>
<gene>
    <name evidence="25" type="ORF">ACJRO7_016158</name>
</gene>
<dbReference type="InterPro" id="IPR055414">
    <property type="entry name" value="LRR_R13L4/SHOC2-like"/>
</dbReference>
<dbReference type="Gene3D" id="1.10.510.10">
    <property type="entry name" value="Transferase(Phosphotransferase) domain 1"/>
    <property type="match status" value="1"/>
</dbReference>
<protein>
    <recommendedName>
        <fullName evidence="4">non-specific serine/threonine protein kinase</fullName>
        <ecNumber evidence="4">2.7.11.1</ecNumber>
    </recommendedName>
</protein>
<evidence type="ECO:0000256" key="12">
    <source>
        <dbReference type="ARBA" id="ARBA00022737"/>
    </source>
</evidence>
<keyword evidence="16 23" id="KW-1133">Transmembrane helix</keyword>
<evidence type="ECO:0000256" key="20">
    <source>
        <dbReference type="ARBA" id="ARBA00047899"/>
    </source>
</evidence>
<dbReference type="Pfam" id="PF00560">
    <property type="entry name" value="LRR_1"/>
    <property type="match status" value="7"/>
</dbReference>
<dbReference type="SUPFAM" id="SSF52058">
    <property type="entry name" value="L domain-like"/>
    <property type="match status" value="3"/>
</dbReference>
<keyword evidence="17 23" id="KW-0472">Membrane</keyword>
<evidence type="ECO:0000256" key="11">
    <source>
        <dbReference type="ARBA" id="ARBA00022729"/>
    </source>
</evidence>
<keyword evidence="5" id="KW-1003">Cell membrane</keyword>
<dbReference type="InterPro" id="IPR008266">
    <property type="entry name" value="Tyr_kinase_AS"/>
</dbReference>
<dbReference type="InterPro" id="IPR011009">
    <property type="entry name" value="Kinase-like_dom_sf"/>
</dbReference>
<evidence type="ECO:0000256" key="18">
    <source>
        <dbReference type="ARBA" id="ARBA00023170"/>
    </source>
</evidence>
<sequence>MNLVSKSIGLHVCQLMTAATWIIIVLALSHNFPVLATKIEADALRRSGWWPQYIMSNASVSHCTWPGISCDNSGSVVEINIPPLDDDDFYYNVNSWFTVNLSSINYSLLPNLTSLRMTGLYVIEIIPLQICPLPKLRHLNLSNNRLTGELPLYLQNLSTLEVIDIHNNQINSLIPPELGNLKRLIYLDLSFNMLNGKIPTTLAKLKNLAQLYLQENFFNGSIPSEIGNLTNLAYLSMAVNTFSGSIPSEIGNLKRLIYLDLSVNSLNGMNPTTLAKLKNLAQLYLQRNSFNGSIPSEIGNLTNLASLSMGENAFSGSIPSEIGNLERLKCLNLSFNSLNGMIPLTLAKLKNLVQLDLQGNSFNGSIPSEIRNLANLEYLRLKENTFSGSIPSEIGNLKRLIYLDLSFNSLNGMIPTTLAKLKNLVRLDLRGNSFNGSIPSEIWNMTNLEYLRLKENTFSGSIPSEIGNLKRLIYLDLSFNSLNGMIPTTLVKLKNLVRLDLQGNSFNGSIPSEIGNLMNLRYLSMAGNFFSGSIPSKIGDLHSLTYLDLSFNNFSGNIPHELGSLVMLSNLNLKNNSLHGLVPKFQKLYDLEYIDLSCNHLTGKVPQNLFNVPYASFEGNEGLEYTAMRTLVNALRSSGWWPADFLSDISLAYCMWPGISCDDSGNIVKINIIREVLLNHEDTFEWSNMNYSLLSNLTILELHDYSSAKIFPLQICALPKLRHLNLSDSWLTGEFPLCLQNLITLEVIDIHHNKIGGHIPPELGSLKSLIHLDLSNNALSGTIPTTLGHIDNINLSYNYFKGKIPDNLAHVPYGAFIGNEGLGKTDGSRRMSKVVLMTILIPPMAISFIFYLVLGHLIVFQRRVKSSQSEMTEKNGDFLSIWNYDGRIAYEDIINATEDFDIKYCIGTGGYGSVYRTQLPNGKIVALKKLHHHEAEDPSFHKSFRNEVKHLIEVRHRSIIKLHGFCLHKQCMFLVYEYMERGSLFCALRDDIEAVELDWSKRLVIVRDMAHALSYLHHDCTRPIVHRDISSNNILLDNNMQAFLSDFGTARLLEPNFSSNLTANVAGTRGYIAPELAYTLVINEKCDVYSFGVVAMEIIMGEHPGEIISMMSTLFREDIMLHQILDPRLPIPRENSIARSIILVVSLALTCLNSNPKLRPTMKQVSEAFLAPKLALAKPFYSISLAQLQGNNQEVWWEGGSTENYSSRQEKQGS</sequence>
<evidence type="ECO:0000256" key="3">
    <source>
        <dbReference type="ARBA" id="ARBA00009592"/>
    </source>
</evidence>
<dbReference type="EMBL" id="JBJKBG010000003">
    <property type="protein sequence ID" value="KAL3747330.1"/>
    <property type="molecule type" value="Genomic_DNA"/>
</dbReference>
<dbReference type="FunFam" id="3.80.10.10:FF:000041">
    <property type="entry name" value="LRR receptor-like serine/threonine-protein kinase ERECTA"/>
    <property type="match status" value="2"/>
</dbReference>
<dbReference type="InterPro" id="IPR003591">
    <property type="entry name" value="Leu-rich_rpt_typical-subtyp"/>
</dbReference>
<keyword evidence="14" id="KW-0418">Kinase</keyword>
<feature type="transmembrane region" description="Helical" evidence="23">
    <location>
        <begin position="834"/>
        <end position="859"/>
    </location>
</feature>
<feature type="transmembrane region" description="Helical" evidence="23">
    <location>
        <begin position="15"/>
        <end position="36"/>
    </location>
</feature>
<dbReference type="SMART" id="SM00365">
    <property type="entry name" value="LRR_SD22"/>
    <property type="match status" value="9"/>
</dbReference>
<dbReference type="FunFam" id="3.80.10.10:FF:000095">
    <property type="entry name" value="LRR receptor-like serine/threonine-protein kinase GSO1"/>
    <property type="match status" value="1"/>
</dbReference>
<evidence type="ECO:0000256" key="16">
    <source>
        <dbReference type="ARBA" id="ARBA00022989"/>
    </source>
</evidence>
<evidence type="ECO:0000256" key="4">
    <source>
        <dbReference type="ARBA" id="ARBA00012513"/>
    </source>
</evidence>
<evidence type="ECO:0000256" key="10">
    <source>
        <dbReference type="ARBA" id="ARBA00022692"/>
    </source>
</evidence>
<evidence type="ECO:0000256" key="9">
    <source>
        <dbReference type="ARBA" id="ARBA00022679"/>
    </source>
</evidence>
<keyword evidence="26" id="KW-1185">Reference proteome</keyword>
<evidence type="ECO:0000313" key="25">
    <source>
        <dbReference type="EMBL" id="KAL3747330.1"/>
    </source>
</evidence>
<dbReference type="AlphaFoldDB" id="A0ABD3LGA7"/>
<organism evidence="25 26">
    <name type="scientific">Eucalyptus globulus</name>
    <name type="common">Tasmanian blue gum</name>
    <dbReference type="NCBI Taxonomy" id="34317"/>
    <lineage>
        <taxon>Eukaryota</taxon>
        <taxon>Viridiplantae</taxon>
        <taxon>Streptophyta</taxon>
        <taxon>Embryophyta</taxon>
        <taxon>Tracheophyta</taxon>
        <taxon>Spermatophyta</taxon>
        <taxon>Magnoliopsida</taxon>
        <taxon>eudicotyledons</taxon>
        <taxon>Gunneridae</taxon>
        <taxon>Pentapetalae</taxon>
        <taxon>rosids</taxon>
        <taxon>malvids</taxon>
        <taxon>Myrtales</taxon>
        <taxon>Myrtaceae</taxon>
        <taxon>Myrtoideae</taxon>
        <taxon>Eucalypteae</taxon>
        <taxon>Eucalyptus</taxon>
    </lineage>
</organism>
<dbReference type="InterPro" id="IPR032675">
    <property type="entry name" value="LRR_dom_sf"/>
</dbReference>
<evidence type="ECO:0000256" key="1">
    <source>
        <dbReference type="ARBA" id="ARBA00004236"/>
    </source>
</evidence>
<evidence type="ECO:0000256" key="22">
    <source>
        <dbReference type="PROSITE-ProRule" id="PRU10141"/>
    </source>
</evidence>
<comment type="subcellular location">
    <subcellularLocation>
        <location evidence="1">Cell membrane</location>
    </subcellularLocation>
    <subcellularLocation>
        <location evidence="2">Membrane</location>
        <topology evidence="2">Single-pass type I membrane protein</topology>
    </subcellularLocation>
</comment>
<evidence type="ECO:0000256" key="2">
    <source>
        <dbReference type="ARBA" id="ARBA00004479"/>
    </source>
</evidence>
<dbReference type="SUPFAM" id="SSF56112">
    <property type="entry name" value="Protein kinase-like (PK-like)"/>
    <property type="match status" value="1"/>
</dbReference>
<evidence type="ECO:0000259" key="24">
    <source>
        <dbReference type="PROSITE" id="PS50011"/>
    </source>
</evidence>
<dbReference type="Pfam" id="PF23598">
    <property type="entry name" value="LRR_14"/>
    <property type="match status" value="2"/>
</dbReference>
<feature type="domain" description="Protein kinase" evidence="24">
    <location>
        <begin position="900"/>
        <end position="1170"/>
    </location>
</feature>
<evidence type="ECO:0000256" key="15">
    <source>
        <dbReference type="ARBA" id="ARBA00022840"/>
    </source>
</evidence>
<dbReference type="PANTHER" id="PTHR27000:SF791">
    <property type="entry name" value="LRR RECEPTOR-LIKE KINASE FAMILY PROTEIN"/>
    <property type="match status" value="1"/>
</dbReference>
<dbReference type="GO" id="GO:0004674">
    <property type="term" value="F:protein serine/threonine kinase activity"/>
    <property type="evidence" value="ECO:0007669"/>
    <property type="project" value="UniProtKB-KW"/>
</dbReference>
<keyword evidence="13 22" id="KW-0547">Nucleotide-binding</keyword>
<dbReference type="Pfam" id="PF13855">
    <property type="entry name" value="LRR_8"/>
    <property type="match status" value="1"/>
</dbReference>
<dbReference type="Pfam" id="PF00069">
    <property type="entry name" value="Pkinase"/>
    <property type="match status" value="1"/>
</dbReference>
<dbReference type="InterPro" id="IPR017441">
    <property type="entry name" value="Protein_kinase_ATP_BS"/>
</dbReference>
<dbReference type="PROSITE" id="PS50011">
    <property type="entry name" value="PROTEIN_KINASE_DOM"/>
    <property type="match status" value="1"/>
</dbReference>
<evidence type="ECO:0000256" key="13">
    <source>
        <dbReference type="ARBA" id="ARBA00022741"/>
    </source>
</evidence>
<evidence type="ECO:0000256" key="21">
    <source>
        <dbReference type="ARBA" id="ARBA00048679"/>
    </source>
</evidence>
<dbReference type="PROSITE" id="PS00107">
    <property type="entry name" value="PROTEIN_KINASE_ATP"/>
    <property type="match status" value="1"/>
</dbReference>
<keyword evidence="10 23" id="KW-0812">Transmembrane</keyword>
<feature type="binding site" evidence="22">
    <location>
        <position position="928"/>
    </location>
    <ligand>
        <name>ATP</name>
        <dbReference type="ChEBI" id="CHEBI:30616"/>
    </ligand>
</feature>